<keyword evidence="1" id="KW-0472">Membrane</keyword>
<protein>
    <submittedName>
        <fullName evidence="2">Uncharacterized protein</fullName>
    </submittedName>
</protein>
<dbReference type="EMBL" id="JBHUNP010000001">
    <property type="protein sequence ID" value="MFD2648545.1"/>
    <property type="molecule type" value="Genomic_DNA"/>
</dbReference>
<gene>
    <name evidence="2" type="ORF">ACFSX5_12165</name>
</gene>
<evidence type="ECO:0000313" key="2">
    <source>
        <dbReference type="EMBL" id="MFD2648545.1"/>
    </source>
</evidence>
<comment type="caution">
    <text evidence="2">The sequence shown here is derived from an EMBL/GenBank/DDBJ whole genome shotgun (WGS) entry which is preliminary data.</text>
</comment>
<proteinExistence type="predicted"/>
<reference evidence="3" key="1">
    <citation type="journal article" date="2019" name="Int. J. Syst. Evol. Microbiol.">
        <title>The Global Catalogue of Microorganisms (GCM) 10K type strain sequencing project: providing services to taxonomists for standard genome sequencing and annotation.</title>
        <authorList>
            <consortium name="The Broad Institute Genomics Platform"/>
            <consortium name="The Broad Institute Genome Sequencing Center for Infectious Disease"/>
            <person name="Wu L."/>
            <person name="Ma J."/>
        </authorList>
    </citation>
    <scope>NUCLEOTIDE SEQUENCE [LARGE SCALE GENOMIC DNA]</scope>
    <source>
        <strain evidence="3">CCM 7427</strain>
    </source>
</reference>
<dbReference type="RefSeq" id="WP_386833744.1">
    <property type="nucleotide sequence ID" value="NZ_JBHUNP010000001.1"/>
</dbReference>
<name>A0ABW5QLH1_9HYPH</name>
<evidence type="ECO:0000256" key="1">
    <source>
        <dbReference type="SAM" id="Phobius"/>
    </source>
</evidence>
<keyword evidence="3" id="KW-1185">Reference proteome</keyword>
<accession>A0ABW5QLH1</accession>
<sequence length="54" mass="5731">MANLDTHDPTLVESARRLARRAGRIDHTQRMLVAAGLSAMGIVAVAATMLGMVL</sequence>
<dbReference type="Proteomes" id="UP001597521">
    <property type="component" value="Unassembled WGS sequence"/>
</dbReference>
<evidence type="ECO:0000313" key="3">
    <source>
        <dbReference type="Proteomes" id="UP001597521"/>
    </source>
</evidence>
<organism evidence="2 3">
    <name type="scientific">Devosia albogilva</name>
    <dbReference type="NCBI Taxonomy" id="429726"/>
    <lineage>
        <taxon>Bacteria</taxon>
        <taxon>Pseudomonadati</taxon>
        <taxon>Pseudomonadota</taxon>
        <taxon>Alphaproteobacteria</taxon>
        <taxon>Hyphomicrobiales</taxon>
        <taxon>Devosiaceae</taxon>
        <taxon>Devosia</taxon>
    </lineage>
</organism>
<keyword evidence="1" id="KW-0812">Transmembrane</keyword>
<feature type="transmembrane region" description="Helical" evidence="1">
    <location>
        <begin position="31"/>
        <end position="53"/>
    </location>
</feature>
<keyword evidence="1" id="KW-1133">Transmembrane helix</keyword>